<evidence type="ECO:0008006" key="4">
    <source>
        <dbReference type="Google" id="ProtNLM"/>
    </source>
</evidence>
<feature type="signal peptide" evidence="1">
    <location>
        <begin position="1"/>
        <end position="21"/>
    </location>
</feature>
<protein>
    <recommendedName>
        <fullName evidence="4">POTRA domain-containing protein</fullName>
    </recommendedName>
</protein>
<gene>
    <name evidence="2" type="ORF">MB09_00970</name>
</gene>
<accession>A0ABR5DLZ3</accession>
<dbReference type="RefSeq" id="WP_240484790.1">
    <property type="nucleotide sequence ID" value="NZ_JSVU01000001.1"/>
</dbReference>
<keyword evidence="1" id="KW-0732">Signal</keyword>
<keyword evidence="3" id="KW-1185">Reference proteome</keyword>
<name>A0ABR5DLZ3_9FLAO</name>
<organism evidence="2 3">
    <name type="scientific">Aequorivita vladivostokensis</name>
    <dbReference type="NCBI Taxonomy" id="171194"/>
    <lineage>
        <taxon>Bacteria</taxon>
        <taxon>Pseudomonadati</taxon>
        <taxon>Bacteroidota</taxon>
        <taxon>Flavobacteriia</taxon>
        <taxon>Flavobacteriales</taxon>
        <taxon>Flavobacteriaceae</taxon>
        <taxon>Aequorivita</taxon>
    </lineage>
</organism>
<dbReference type="EMBL" id="JSVU01000001">
    <property type="protein sequence ID" value="KJJ39777.1"/>
    <property type="molecule type" value="Genomic_DNA"/>
</dbReference>
<dbReference type="Proteomes" id="UP000033497">
    <property type="component" value="Unassembled WGS sequence"/>
</dbReference>
<evidence type="ECO:0000256" key="1">
    <source>
        <dbReference type="SAM" id="SignalP"/>
    </source>
</evidence>
<feature type="chain" id="PRO_5046894018" description="POTRA domain-containing protein" evidence="1">
    <location>
        <begin position="22"/>
        <end position="625"/>
    </location>
</feature>
<comment type="caution">
    <text evidence="2">The sequence shown here is derived from an EMBL/GenBank/DDBJ whole genome shotgun (WGS) entry which is preliminary data.</text>
</comment>
<sequence>MKPVCCLVLLFVMLSCPRLSAQDRNAVQDSTQLYKKIKTYSEKRKFTKMIHRWIFRPTANKSKRQPKKERKKPTYQQFEGRIIRNIIIETKDPFGFSFADSTEVANSWLEKTGNGIHVKSTKMAIRNFLLLKKNKPLDTLLLAESARLLRSQNYIRKVRIVPEFVSESKDSVDVTVTVLDSWSIIPKAEISSSQTKLQLRERNFIGTGHQFRVGYSKRIEDGSDAFEASYMIPNFKNTFVSAGGRYTIDYDGFYEKAISIDRVFFSPLTRGAGGVFLQERYLARALQNDTLAFVNQNFKFIAQDYWGGHSFRIFKGNSERERTTNLIVSARALLVDYKSLPSIEYDSIRFFSDETFLLGSIGIASRQFVEDSYIFNDGIVEDVPVGTIYSITGGIQHKNQTDRLYLGAKAAYGNYYKWGFLGLNFELGSFFNESKSEQATFSFRANYFSHLVSLGDKWKMRQFIKPQIVLGFNRLNSVADRLSLNENPDFNGVYGNLYFDRRNGNIHGFDGRTTGVAKYVIALQTQFYSPWDFLGFRFNPFVNISAGMLSDKYKRFGSNHIYSSFGLGWVIRNDYLVFSSFQLSFAYYPEIPGQGKNILKTNAFENDDFGFPNFQIGKPHTVVYQ</sequence>
<evidence type="ECO:0000313" key="2">
    <source>
        <dbReference type="EMBL" id="KJJ39777.1"/>
    </source>
</evidence>
<proteinExistence type="predicted"/>
<dbReference type="PROSITE" id="PS51257">
    <property type="entry name" value="PROKAR_LIPOPROTEIN"/>
    <property type="match status" value="1"/>
</dbReference>
<reference evidence="2 3" key="1">
    <citation type="submission" date="2014-10" db="EMBL/GenBank/DDBJ databases">
        <title>Genome sequencing of Vitellibacter vladivostokensis KMM 3516.</title>
        <authorList>
            <person name="Thevarajoo S."/>
            <person name="Selvaratnam C."/>
            <person name="Goh K.M."/>
            <person name="Chong C.S."/>
        </authorList>
    </citation>
    <scope>NUCLEOTIDE SEQUENCE [LARGE SCALE GENOMIC DNA]</scope>
    <source>
        <strain evidence="2 3">KMM 3516</strain>
    </source>
</reference>
<dbReference type="Gene3D" id="3.10.20.310">
    <property type="entry name" value="membrane protein fhac"/>
    <property type="match status" value="1"/>
</dbReference>
<evidence type="ECO:0000313" key="3">
    <source>
        <dbReference type="Proteomes" id="UP000033497"/>
    </source>
</evidence>